<evidence type="ECO:0000313" key="1">
    <source>
        <dbReference type="EMBL" id="KAJ9109611.1"/>
    </source>
</evidence>
<sequence>MESNGPPQSQDHGGETLSSNLPSGYDPDEPEIPVSRQLTMRREDSLAEAIPSGYAEDDTQPPVLRQRLGRNLSLLASLPDGYYDESDKASPIQMLFLVEPGFKTWLNILNGSIWGVLARRGLEALTTYNGSYLSGVVWANFAACVVMGMLVESHELWKITESELQSVKASLPLYVGAATGFCGTLSSFSSFILEMFYKSTNTEPTNFSYPNRAYGIMEFLAVGIVQVTVSLGGFYLGSDMLRFSDRRFPSMSLKTYQVLEWVSMVVGVVAYIVTIVLIAVKKSGSWRSWMFSVLFAPFGAWGRFYVSRWFNTRIKGFPLGTFIVNFSGTLLLSIFVVLSRGKTSTLQLVTSTIACQILEGLSDGFCGGLTTVSTFAAELAGLIKSWHFYRYLIISIVASYAVTILIAGSYNWTRGFTTTIFMYIPKKYAETDWEKQADLIVNYPLGTVVTSGDQGLIANHIPFYLYTDLETGKSYLRAHVAKVNHQVPSLKENDNVMVIFQSADSYISPSHYPGKQETHKYVPTWDFAAVHVYGKSRIIDDGKWVRSQLDSFTAQNEIKRAVPWKVSDAPESYTSVLIKAITGLEIEIDRTECKFKFEQEKSRKDIDGVIEGLEKENPVVSEMVREANKVKS</sequence>
<dbReference type="Proteomes" id="UP001241377">
    <property type="component" value="Unassembled WGS sequence"/>
</dbReference>
<name>A0ACC2WDW1_9TREE</name>
<keyword evidence="2" id="KW-1185">Reference proteome</keyword>
<proteinExistence type="predicted"/>
<reference evidence="1" key="1">
    <citation type="submission" date="2023-04" db="EMBL/GenBank/DDBJ databases">
        <title>Draft Genome sequencing of Naganishia species isolated from polar environments using Oxford Nanopore Technology.</title>
        <authorList>
            <person name="Leo P."/>
            <person name="Venkateswaran K."/>
        </authorList>
    </citation>
    <scope>NUCLEOTIDE SEQUENCE</scope>
    <source>
        <strain evidence="1">MNA-CCFEE 5261</strain>
    </source>
</reference>
<accession>A0ACC2WDW1</accession>
<evidence type="ECO:0000313" key="2">
    <source>
        <dbReference type="Proteomes" id="UP001241377"/>
    </source>
</evidence>
<gene>
    <name evidence="1" type="ORF">QFC19_002052</name>
</gene>
<organism evidence="1 2">
    <name type="scientific">Naganishia cerealis</name>
    <dbReference type="NCBI Taxonomy" id="610337"/>
    <lineage>
        <taxon>Eukaryota</taxon>
        <taxon>Fungi</taxon>
        <taxon>Dikarya</taxon>
        <taxon>Basidiomycota</taxon>
        <taxon>Agaricomycotina</taxon>
        <taxon>Tremellomycetes</taxon>
        <taxon>Filobasidiales</taxon>
        <taxon>Filobasidiaceae</taxon>
        <taxon>Naganishia</taxon>
    </lineage>
</organism>
<comment type="caution">
    <text evidence="1">The sequence shown here is derived from an EMBL/GenBank/DDBJ whole genome shotgun (WGS) entry which is preliminary data.</text>
</comment>
<protein>
    <submittedName>
        <fullName evidence="1">Uncharacterized protein</fullName>
    </submittedName>
</protein>
<dbReference type="EMBL" id="JASBWR010000017">
    <property type="protein sequence ID" value="KAJ9109611.1"/>
    <property type="molecule type" value="Genomic_DNA"/>
</dbReference>